<dbReference type="PANTHER" id="PTHR11076:SF33">
    <property type="entry name" value="DNA POLYMERASE KAPPA"/>
    <property type="match status" value="1"/>
</dbReference>
<dbReference type="InterPro" id="IPR050116">
    <property type="entry name" value="DNA_polymerase-Y"/>
</dbReference>
<dbReference type="GO" id="GO:0000287">
    <property type="term" value="F:magnesium ion binding"/>
    <property type="evidence" value="ECO:0007669"/>
    <property type="project" value="UniProtKB-UniRule"/>
</dbReference>
<comment type="catalytic activity">
    <reaction evidence="3 4">
        <text>DNA(n) + a 2'-deoxyribonucleoside 5'-triphosphate = DNA(n+1) + diphosphate</text>
        <dbReference type="Rhea" id="RHEA:22508"/>
        <dbReference type="Rhea" id="RHEA-COMP:17339"/>
        <dbReference type="Rhea" id="RHEA-COMP:17340"/>
        <dbReference type="ChEBI" id="CHEBI:33019"/>
        <dbReference type="ChEBI" id="CHEBI:61560"/>
        <dbReference type="ChEBI" id="CHEBI:173112"/>
        <dbReference type="EC" id="2.7.7.7"/>
    </reaction>
</comment>
<dbReference type="Pfam" id="PF11799">
    <property type="entry name" value="IMS_C"/>
    <property type="match status" value="1"/>
</dbReference>
<dbReference type="Gene3D" id="1.10.150.20">
    <property type="entry name" value="5' to 3' exonuclease, C-terminal subdomain"/>
    <property type="match status" value="1"/>
</dbReference>
<dbReference type="GO" id="GO:0009432">
    <property type="term" value="P:SOS response"/>
    <property type="evidence" value="ECO:0007669"/>
    <property type="project" value="TreeGrafter"/>
</dbReference>
<dbReference type="SUPFAM" id="SSF100879">
    <property type="entry name" value="Lesion bypass DNA polymerase (Y-family), little finger domain"/>
    <property type="match status" value="1"/>
</dbReference>
<evidence type="ECO:0000259" key="5">
    <source>
        <dbReference type="PROSITE" id="PS50173"/>
    </source>
</evidence>
<dbReference type="HOGENOM" id="CLU_012348_1_0_11"/>
<sequence length="438" mass="47211">MYDEVVRDDRASRIIMHVDMDAFYASVELRRRPELRGRPVIVGGYPRGVVLSATYEARAFGIRSGMASGQAVRLAPNAVFLDPDFDSYTAVSAGIAAVFRSVTSVVESASIDEAYLDITGALRMFGSRMGMGMGMGMGVGRSGGEGWGQTPAGIGEYVRAVVADEQQIACSVGIGPTKFVAKVASKQAKPDGLVDVPPDRVEAFLHPLPVEAMWGVGAKTAERLHNLGINTIGELAHTPRGGLRRTFGPHAGGMLRELAWGRDGRQVVASEPERSIGSQETFGADSDSDAVIRRELLRMADKTAGRMRKASLVGRTVTISVRFADFADLTRSITLPSATDVTEEIYAAALGLYERLRLDRPRIRRVGVRVEGLVPIEKACLQPTLLEPELGWRDADHAVDAAIGRFGSGAVRRAVLTQRISRPPAPDWQPRSSRSEGG</sequence>
<feature type="domain" description="UmuC" evidence="5">
    <location>
        <begin position="15"/>
        <end position="217"/>
    </location>
</feature>
<dbReference type="Proteomes" id="UP000007947">
    <property type="component" value="Chromosome"/>
</dbReference>
<keyword evidence="4" id="KW-0479">Metal-binding</keyword>
<dbReference type="GO" id="GO:0003684">
    <property type="term" value="F:damaged DNA binding"/>
    <property type="evidence" value="ECO:0007669"/>
    <property type="project" value="InterPro"/>
</dbReference>
<comment type="similarity">
    <text evidence="1 4">Belongs to the DNA polymerase type-Y family.</text>
</comment>
<dbReference type="Pfam" id="PF11798">
    <property type="entry name" value="IMS_HHH"/>
    <property type="match status" value="1"/>
</dbReference>
<keyword evidence="4 6" id="KW-0548">Nucleotidyltransferase</keyword>
<keyword evidence="4" id="KW-0238">DNA-binding</keyword>
<feature type="site" description="Substrate discrimination" evidence="4">
    <location>
        <position position="24"/>
    </location>
</feature>
<dbReference type="Gene3D" id="3.30.1490.100">
    <property type="entry name" value="DNA polymerase, Y-family, little finger domain"/>
    <property type="match status" value="1"/>
</dbReference>
<dbReference type="CDD" id="cd03586">
    <property type="entry name" value="PolY_Pol_IV_kappa"/>
    <property type="match status" value="1"/>
</dbReference>
<comment type="function">
    <text evidence="2 4">Poorly processive, error-prone DNA polymerase involved in untargeted mutagenesis. Copies undamaged DNA at stalled replication forks, which arise in vivo from mismatched or misaligned primer ends. These misaligned primers can be extended by PolIV. Exhibits no 3'-5' exonuclease (proofreading) activity. May be involved in translesional synthesis, in conjunction with the beta clamp from PolIII.</text>
</comment>
<evidence type="ECO:0000256" key="2">
    <source>
        <dbReference type="ARBA" id="ARBA00025589"/>
    </source>
</evidence>
<dbReference type="HAMAP" id="MF_01113">
    <property type="entry name" value="DNApol_IV"/>
    <property type="match status" value="1"/>
</dbReference>
<dbReference type="InterPro" id="IPR017961">
    <property type="entry name" value="DNA_pol_Y-fam_little_finger"/>
</dbReference>
<dbReference type="eggNOG" id="COG0389">
    <property type="taxonomic scope" value="Bacteria"/>
</dbReference>
<keyword evidence="4" id="KW-0235">DNA replication</keyword>
<feature type="active site" evidence="4">
    <location>
        <position position="113"/>
    </location>
</feature>
<comment type="subunit">
    <text evidence="4">Monomer.</text>
</comment>
<accession>F5XRU2</accession>
<proteinExistence type="inferred from homology"/>
<comment type="cofactor">
    <cofactor evidence="4">
        <name>Mg(2+)</name>
        <dbReference type="ChEBI" id="CHEBI:18420"/>
    </cofactor>
    <text evidence="4">Binds 2 magnesium ions per subunit.</text>
</comment>
<evidence type="ECO:0000256" key="4">
    <source>
        <dbReference type="HAMAP-Rule" id="MF_01113"/>
    </source>
</evidence>
<dbReference type="InterPro" id="IPR024728">
    <property type="entry name" value="PolY_HhH_motif"/>
</dbReference>
<protein>
    <recommendedName>
        <fullName evidence="4">DNA polymerase IV</fullName>
        <shortName evidence="4">Pol IV</shortName>
        <ecNumber evidence="4">2.7.7.7</ecNumber>
    </recommendedName>
</protein>
<dbReference type="GO" id="GO:0006281">
    <property type="term" value="P:DNA repair"/>
    <property type="evidence" value="ECO:0007669"/>
    <property type="project" value="UniProtKB-UniRule"/>
</dbReference>
<dbReference type="PANTHER" id="PTHR11076">
    <property type="entry name" value="DNA REPAIR POLYMERASE UMUC / TRANSFERASE FAMILY MEMBER"/>
    <property type="match status" value="1"/>
</dbReference>
<dbReference type="GO" id="GO:0006261">
    <property type="term" value="P:DNA-templated DNA replication"/>
    <property type="evidence" value="ECO:0007669"/>
    <property type="project" value="UniProtKB-UniRule"/>
</dbReference>
<feature type="binding site" evidence="4">
    <location>
        <position position="112"/>
    </location>
    <ligand>
        <name>Mg(2+)</name>
        <dbReference type="ChEBI" id="CHEBI:18420"/>
    </ligand>
</feature>
<dbReference type="InterPro" id="IPR036775">
    <property type="entry name" value="DNA_pol_Y-fam_lit_finger_sf"/>
</dbReference>
<dbReference type="InterPro" id="IPR043502">
    <property type="entry name" value="DNA/RNA_pol_sf"/>
</dbReference>
<dbReference type="STRING" id="1032480.MLP_41410"/>
<keyword evidence="7" id="KW-1185">Reference proteome</keyword>
<dbReference type="PROSITE" id="PS50173">
    <property type="entry name" value="UMUC"/>
    <property type="match status" value="1"/>
</dbReference>
<keyword evidence="4" id="KW-0227">DNA damage</keyword>
<keyword evidence="4" id="KW-0963">Cytoplasm</keyword>
<dbReference type="InterPro" id="IPR022880">
    <property type="entry name" value="DNApol_IV"/>
</dbReference>
<dbReference type="EMBL" id="AP012204">
    <property type="protein sequence ID" value="BAK37155.1"/>
    <property type="molecule type" value="Genomic_DNA"/>
</dbReference>
<dbReference type="Pfam" id="PF00817">
    <property type="entry name" value="IMS"/>
    <property type="match status" value="1"/>
</dbReference>
<dbReference type="Gene3D" id="3.30.70.270">
    <property type="match status" value="1"/>
</dbReference>
<evidence type="ECO:0000256" key="1">
    <source>
        <dbReference type="ARBA" id="ARBA00010945"/>
    </source>
</evidence>
<evidence type="ECO:0000313" key="7">
    <source>
        <dbReference type="Proteomes" id="UP000007947"/>
    </source>
</evidence>
<dbReference type="GO" id="GO:0003887">
    <property type="term" value="F:DNA-directed DNA polymerase activity"/>
    <property type="evidence" value="ECO:0007669"/>
    <property type="project" value="UniProtKB-UniRule"/>
</dbReference>
<dbReference type="AlphaFoldDB" id="F5XRU2"/>
<dbReference type="InterPro" id="IPR043128">
    <property type="entry name" value="Rev_trsase/Diguanyl_cyclase"/>
</dbReference>
<dbReference type="SUPFAM" id="SSF56672">
    <property type="entry name" value="DNA/RNA polymerases"/>
    <property type="match status" value="1"/>
</dbReference>
<name>F5XRU2_MICPN</name>
<dbReference type="GO" id="GO:0042276">
    <property type="term" value="P:error-prone translesion synthesis"/>
    <property type="evidence" value="ECO:0007669"/>
    <property type="project" value="TreeGrafter"/>
</dbReference>
<keyword evidence="4" id="KW-0515">Mutator protein</keyword>
<dbReference type="Gene3D" id="3.40.1170.60">
    <property type="match status" value="1"/>
</dbReference>
<organism evidence="6 7">
    <name type="scientific">Microlunatus phosphovorus (strain ATCC 700054 / DSM 10555 / JCM 9379 / NBRC 101784 / NCIMB 13414 / VKM Ac-1990 / NM-1)</name>
    <dbReference type="NCBI Taxonomy" id="1032480"/>
    <lineage>
        <taxon>Bacteria</taxon>
        <taxon>Bacillati</taxon>
        <taxon>Actinomycetota</taxon>
        <taxon>Actinomycetes</taxon>
        <taxon>Propionibacteriales</taxon>
        <taxon>Propionibacteriaceae</taxon>
        <taxon>Microlunatus</taxon>
    </lineage>
</organism>
<dbReference type="InterPro" id="IPR001126">
    <property type="entry name" value="UmuC"/>
</dbReference>
<dbReference type="GO" id="GO:0005829">
    <property type="term" value="C:cytosol"/>
    <property type="evidence" value="ECO:0007669"/>
    <property type="project" value="TreeGrafter"/>
</dbReference>
<evidence type="ECO:0000313" key="6">
    <source>
        <dbReference type="EMBL" id="BAK37155.1"/>
    </source>
</evidence>
<keyword evidence="4" id="KW-0234">DNA repair</keyword>
<dbReference type="EC" id="2.7.7.7" evidence="4"/>
<reference evidence="6 7" key="1">
    <citation type="submission" date="2011-05" db="EMBL/GenBank/DDBJ databases">
        <title>Whole genome sequence of Microlunatus phosphovorus NM-1.</title>
        <authorList>
            <person name="Hosoyama A."/>
            <person name="Sasaki K."/>
            <person name="Harada T."/>
            <person name="Igarashi R."/>
            <person name="Kawakoshi A."/>
            <person name="Sasagawa M."/>
            <person name="Fukada J."/>
            <person name="Nakamura S."/>
            <person name="Katano Y."/>
            <person name="Hanada S."/>
            <person name="Kamagata Y."/>
            <person name="Nakamura N."/>
            <person name="Yamazaki S."/>
            <person name="Fujita N."/>
        </authorList>
    </citation>
    <scope>NUCLEOTIDE SEQUENCE [LARGE SCALE GENOMIC DNA]</scope>
    <source>
        <strain evidence="7">ATCC 700054 / DSM 10555 / JCM 9379 / NBRC 101784 / NCIMB 13414 / VKM Ac-1990 / NM-1</strain>
    </source>
</reference>
<keyword evidence="4" id="KW-0239">DNA-directed DNA polymerase</keyword>
<gene>
    <name evidence="4 6" type="primary">dinB</name>
    <name evidence="6" type="ordered locus">MLP_41410</name>
</gene>
<dbReference type="KEGG" id="mph:MLP_41410"/>
<keyword evidence="4 6" id="KW-0808">Transferase</keyword>
<evidence type="ECO:0000256" key="3">
    <source>
        <dbReference type="ARBA" id="ARBA00049244"/>
    </source>
</evidence>
<keyword evidence="4" id="KW-0460">Magnesium</keyword>
<feature type="binding site" evidence="4">
    <location>
        <position position="19"/>
    </location>
    <ligand>
        <name>Mg(2+)</name>
        <dbReference type="ChEBI" id="CHEBI:18420"/>
    </ligand>
</feature>
<comment type="subcellular location">
    <subcellularLocation>
        <location evidence="4">Cytoplasm</location>
    </subcellularLocation>
</comment>